<evidence type="ECO:0000313" key="2">
    <source>
        <dbReference type="EMBL" id="EPY17509.1"/>
    </source>
</evidence>
<proteinExistence type="predicted"/>
<keyword evidence="1" id="KW-0812">Transmembrane</keyword>
<name>S9TL21_9TRYP</name>
<keyword evidence="1" id="KW-0472">Membrane</keyword>
<keyword evidence="3" id="KW-1185">Reference proteome</keyword>
<feature type="transmembrane region" description="Helical" evidence="1">
    <location>
        <begin position="6"/>
        <end position="24"/>
    </location>
</feature>
<evidence type="ECO:0000256" key="1">
    <source>
        <dbReference type="SAM" id="Phobius"/>
    </source>
</evidence>
<organism evidence="2 3">
    <name type="scientific">Strigomonas culicis</name>
    <dbReference type="NCBI Taxonomy" id="28005"/>
    <lineage>
        <taxon>Eukaryota</taxon>
        <taxon>Discoba</taxon>
        <taxon>Euglenozoa</taxon>
        <taxon>Kinetoplastea</taxon>
        <taxon>Metakinetoplastina</taxon>
        <taxon>Trypanosomatida</taxon>
        <taxon>Trypanosomatidae</taxon>
        <taxon>Strigomonadinae</taxon>
        <taxon>Strigomonas</taxon>
    </lineage>
</organism>
<keyword evidence="1" id="KW-1133">Transmembrane helix</keyword>
<dbReference type="Proteomes" id="UP000015354">
    <property type="component" value="Unassembled WGS sequence"/>
</dbReference>
<dbReference type="AlphaFoldDB" id="S9TL21"/>
<feature type="transmembrane region" description="Helical" evidence="1">
    <location>
        <begin position="31"/>
        <end position="47"/>
    </location>
</feature>
<dbReference type="EMBL" id="ATMH01010444">
    <property type="protein sequence ID" value="EPY17509.1"/>
    <property type="molecule type" value="Genomic_DNA"/>
</dbReference>
<reference evidence="2 3" key="1">
    <citation type="journal article" date="2013" name="PLoS ONE">
        <title>Predicting the Proteins of Angomonas deanei, Strigomonas culicis and Their Respective Endosymbionts Reveals New Aspects of the Trypanosomatidae Family.</title>
        <authorList>
            <person name="Motta M.C."/>
            <person name="Martins A.C."/>
            <person name="de Souza S.S."/>
            <person name="Catta-Preta C.M."/>
            <person name="Silva R."/>
            <person name="Klein C.C."/>
            <person name="de Almeida L.G."/>
            <person name="de Lima Cunha O."/>
            <person name="Ciapina L.P."/>
            <person name="Brocchi M."/>
            <person name="Colabardini A.C."/>
            <person name="de Araujo Lima B."/>
            <person name="Machado C.R."/>
            <person name="de Almeida Soares C.M."/>
            <person name="Probst C.M."/>
            <person name="de Menezes C.B."/>
            <person name="Thompson C.E."/>
            <person name="Bartholomeu D.C."/>
            <person name="Gradia D.F."/>
            <person name="Pavoni D.P."/>
            <person name="Grisard E.C."/>
            <person name="Fantinatti-Garboggini F."/>
            <person name="Marchini F.K."/>
            <person name="Rodrigues-Luiz G.F."/>
            <person name="Wagner G."/>
            <person name="Goldman G.H."/>
            <person name="Fietto J.L."/>
            <person name="Elias M.C."/>
            <person name="Goldman M.H."/>
            <person name="Sagot M.F."/>
            <person name="Pereira M."/>
            <person name="Stoco P.H."/>
            <person name="de Mendonca-Neto R.P."/>
            <person name="Teixeira S.M."/>
            <person name="Maciel T.E."/>
            <person name="de Oliveira Mendes T.A."/>
            <person name="Urmenyi T.P."/>
            <person name="de Souza W."/>
            <person name="Schenkman S."/>
            <person name="de Vasconcelos A.T."/>
        </authorList>
    </citation>
    <scope>NUCLEOTIDE SEQUENCE [LARGE SCALE GENOMIC DNA]</scope>
</reference>
<evidence type="ECO:0000313" key="3">
    <source>
        <dbReference type="Proteomes" id="UP000015354"/>
    </source>
</evidence>
<protein>
    <submittedName>
        <fullName evidence="2">Uncharacterized protein</fullName>
    </submittedName>
</protein>
<gene>
    <name evidence="2" type="ORF">STCU_10578</name>
</gene>
<comment type="caution">
    <text evidence="2">The sequence shown here is derived from an EMBL/GenBank/DDBJ whole genome shotgun (WGS) entry which is preliminary data.</text>
</comment>
<sequence>MLFFFIVRHLISLYSFLFFFLSIYKSTSSRLSFVFVILFFCFVLKHMKKCVFKQKSHVLLFHFSLVPCFLKRVLNSDRGVSVIETCAK</sequence>
<accession>S9TL21</accession>